<proteinExistence type="inferred from homology"/>
<keyword evidence="4" id="KW-0732">Signal</keyword>
<dbReference type="Pfam" id="PF25973">
    <property type="entry name" value="BSH_CzcB"/>
    <property type="match status" value="1"/>
</dbReference>
<dbReference type="Proteomes" id="UP001431902">
    <property type="component" value="Unassembled WGS sequence"/>
</dbReference>
<accession>A0ABT6X9V9</accession>
<evidence type="ECO:0000259" key="5">
    <source>
        <dbReference type="Pfam" id="PF25973"/>
    </source>
</evidence>
<comment type="similarity">
    <text evidence="1">Belongs to the membrane fusion protein (MFP) (TC 8.A.1) family.</text>
</comment>
<evidence type="ECO:0000313" key="6">
    <source>
        <dbReference type="EMBL" id="MDI9234912.1"/>
    </source>
</evidence>
<protein>
    <submittedName>
        <fullName evidence="6">Efflux RND transporter periplasmic adaptor subunit</fullName>
    </submittedName>
</protein>
<dbReference type="PANTHER" id="PTHR30097:SF4">
    <property type="entry name" value="SLR6042 PROTEIN"/>
    <property type="match status" value="1"/>
</dbReference>
<feature type="signal peptide" evidence="4">
    <location>
        <begin position="1"/>
        <end position="21"/>
    </location>
</feature>
<evidence type="ECO:0000313" key="7">
    <source>
        <dbReference type="Proteomes" id="UP001431902"/>
    </source>
</evidence>
<keyword evidence="3" id="KW-0175">Coiled coil</keyword>
<dbReference type="Gene3D" id="2.40.420.20">
    <property type="match status" value="1"/>
</dbReference>
<dbReference type="Gene3D" id="2.40.30.170">
    <property type="match status" value="1"/>
</dbReference>
<feature type="domain" description="CzcB-like barrel-sandwich hybrid" evidence="5">
    <location>
        <begin position="66"/>
        <end position="208"/>
    </location>
</feature>
<dbReference type="PANTHER" id="PTHR30097">
    <property type="entry name" value="CATION EFFLUX SYSTEM PROTEIN CUSB"/>
    <property type="match status" value="1"/>
</dbReference>
<dbReference type="Gene3D" id="1.10.287.470">
    <property type="entry name" value="Helix hairpin bin"/>
    <property type="match status" value="1"/>
</dbReference>
<evidence type="ECO:0000256" key="2">
    <source>
        <dbReference type="ARBA" id="ARBA00022448"/>
    </source>
</evidence>
<feature type="chain" id="PRO_5046272423" evidence="4">
    <location>
        <begin position="22"/>
        <end position="356"/>
    </location>
</feature>
<evidence type="ECO:0000256" key="3">
    <source>
        <dbReference type="SAM" id="Coils"/>
    </source>
</evidence>
<keyword evidence="2" id="KW-0813">Transport</keyword>
<sequence length="356" mass="36842">MSRLLNTFVFTALSASSMAWAQAVPTELWLDAQQKAALGVRVAPVQVASSGVMLASATVSVPPGREVTVAAPYAGVITRIDAGLGDAVKAGAPLAQWRSPQLADTRRQLREAQLDLQNAQAALSRDQAMLADGIIPVARWQLSQNKFLAAQSALQAKQAELHSSGAPAGGADDAGASLTSPLSGSLVQTLVSVGQRVEAGAPLFKVADTRQLQLDVVLSPDKAAQLQVGDAVSVPSRNARAVLIGISRAVDAAQQAQARARVTTPGTLSAGEVLPVQLHPARASAPAAWQVPARAVISHQMQSWVMVASAKGFVPTLVKVLSSNDDQSVVTGSLSAKNQVAVTGLASLRALMQKDE</sequence>
<dbReference type="Gene3D" id="2.40.50.100">
    <property type="match status" value="1"/>
</dbReference>
<dbReference type="InterPro" id="IPR006143">
    <property type="entry name" value="RND_pump_MFP"/>
</dbReference>
<dbReference type="InterPro" id="IPR058647">
    <property type="entry name" value="BSH_CzcB-like"/>
</dbReference>
<dbReference type="RefSeq" id="WP_283225256.1">
    <property type="nucleotide sequence ID" value="NZ_JASGBH010000011.1"/>
</dbReference>
<dbReference type="NCBIfam" id="TIGR01730">
    <property type="entry name" value="RND_mfp"/>
    <property type="match status" value="1"/>
</dbReference>
<evidence type="ECO:0000256" key="1">
    <source>
        <dbReference type="ARBA" id="ARBA00009477"/>
    </source>
</evidence>
<organism evidence="6 7">
    <name type="scientific">Limnohabitans lacus</name>
    <dbReference type="NCBI Taxonomy" id="3045173"/>
    <lineage>
        <taxon>Bacteria</taxon>
        <taxon>Pseudomonadati</taxon>
        <taxon>Pseudomonadota</taxon>
        <taxon>Betaproteobacteria</taxon>
        <taxon>Burkholderiales</taxon>
        <taxon>Comamonadaceae</taxon>
        <taxon>Limnohabitans</taxon>
    </lineage>
</organism>
<name>A0ABT6X9V9_9BURK</name>
<dbReference type="SUPFAM" id="SSF111369">
    <property type="entry name" value="HlyD-like secretion proteins"/>
    <property type="match status" value="1"/>
</dbReference>
<gene>
    <name evidence="6" type="ORF">QLQ16_13825</name>
</gene>
<dbReference type="InterPro" id="IPR051909">
    <property type="entry name" value="MFP_Cation_Efflux"/>
</dbReference>
<reference evidence="6" key="1">
    <citation type="submission" date="2023-05" db="EMBL/GenBank/DDBJ databases">
        <title>Limnohabitans sp. strain HM2-2 Genome sequencing and assembly.</title>
        <authorList>
            <person name="Jung Y."/>
        </authorList>
    </citation>
    <scope>NUCLEOTIDE SEQUENCE</scope>
    <source>
        <strain evidence="6">HM2-2</strain>
    </source>
</reference>
<comment type="caution">
    <text evidence="6">The sequence shown here is derived from an EMBL/GenBank/DDBJ whole genome shotgun (WGS) entry which is preliminary data.</text>
</comment>
<keyword evidence="7" id="KW-1185">Reference proteome</keyword>
<evidence type="ECO:0000256" key="4">
    <source>
        <dbReference type="SAM" id="SignalP"/>
    </source>
</evidence>
<feature type="coiled-coil region" evidence="3">
    <location>
        <begin position="102"/>
        <end position="129"/>
    </location>
</feature>
<dbReference type="EMBL" id="JASGBH010000011">
    <property type="protein sequence ID" value="MDI9234912.1"/>
    <property type="molecule type" value="Genomic_DNA"/>
</dbReference>